<sequence length="376" mass="40812">NHAGYDDIEEPSLLGPAYAANLSEHYRSRTFSCSSVDYDKSCEGSRDYIIGPAHAARAGMRYRTISESANKFDKEKGERKSLLGGDDQDDDDELDALIEARDNPVDRVELKKTLGLFDGVSIIVGVIIGSGIFVSPKGVLAYSGSVGMALTVWGSTGILCLLGAICYAELGTMIPKTGGEFVYIGEAFGEMPAFLYLWVSLFIYQPTCNAFVALAFGNYVVYPFFGENDELPPMAVKLLAVVLVCFLTWVNSVSTAASLKLQDFLNFTKILALAVIIGAGIYHLATGHTENFKNPFDNTILEPTSIACAFYSGLISFGGWNSLNFVMEELKDPYKNLPRAILISVPLVIVIYFCTNASYFAVLTSAELLNSDAVAV</sequence>
<comment type="subcellular location">
    <subcellularLocation>
        <location evidence="1">Membrane</location>
        <topology evidence="1">Multi-pass membrane protein</topology>
    </subcellularLocation>
</comment>
<feature type="non-terminal residue" evidence="6">
    <location>
        <position position="1"/>
    </location>
</feature>
<evidence type="ECO:0000256" key="4">
    <source>
        <dbReference type="ARBA" id="ARBA00023136"/>
    </source>
</evidence>
<dbReference type="PANTHER" id="PTHR11785">
    <property type="entry name" value="AMINO ACID TRANSPORTER"/>
    <property type="match status" value="1"/>
</dbReference>
<organism evidence="6 7">
    <name type="scientific">Meganyctiphanes norvegica</name>
    <name type="common">Northern krill</name>
    <name type="synonym">Thysanopoda norvegica</name>
    <dbReference type="NCBI Taxonomy" id="48144"/>
    <lineage>
        <taxon>Eukaryota</taxon>
        <taxon>Metazoa</taxon>
        <taxon>Ecdysozoa</taxon>
        <taxon>Arthropoda</taxon>
        <taxon>Crustacea</taxon>
        <taxon>Multicrustacea</taxon>
        <taxon>Malacostraca</taxon>
        <taxon>Eumalacostraca</taxon>
        <taxon>Eucarida</taxon>
        <taxon>Euphausiacea</taxon>
        <taxon>Euphausiidae</taxon>
        <taxon>Meganyctiphanes</taxon>
    </lineage>
</organism>
<gene>
    <name evidence="6" type="ORF">MNOR_LOCUS41241</name>
</gene>
<keyword evidence="7" id="KW-1185">Reference proteome</keyword>
<evidence type="ECO:0000256" key="3">
    <source>
        <dbReference type="ARBA" id="ARBA00022989"/>
    </source>
</evidence>
<dbReference type="FunFam" id="1.20.1740.10:FF:000056">
    <property type="entry name" value="Y+L amino acid transporter 2"/>
    <property type="match status" value="1"/>
</dbReference>
<feature type="transmembrane region" description="Helical" evidence="5">
    <location>
        <begin position="304"/>
        <end position="327"/>
    </location>
</feature>
<accession>A0AAV2ST91</accession>
<dbReference type="GO" id="GO:0015179">
    <property type="term" value="F:L-amino acid transmembrane transporter activity"/>
    <property type="evidence" value="ECO:0007669"/>
    <property type="project" value="TreeGrafter"/>
</dbReference>
<dbReference type="EMBL" id="CAXKWB010145245">
    <property type="protein sequence ID" value="CAL4246589.1"/>
    <property type="molecule type" value="Genomic_DNA"/>
</dbReference>
<feature type="transmembrane region" description="Helical" evidence="5">
    <location>
        <begin position="195"/>
        <end position="222"/>
    </location>
</feature>
<dbReference type="InterPro" id="IPR002293">
    <property type="entry name" value="AA/rel_permease1"/>
</dbReference>
<dbReference type="Gene3D" id="1.20.1740.10">
    <property type="entry name" value="Amino acid/polyamine transporter I"/>
    <property type="match status" value="1"/>
</dbReference>
<feature type="transmembrane region" description="Helical" evidence="5">
    <location>
        <begin position="264"/>
        <end position="284"/>
    </location>
</feature>
<feature type="transmembrane region" description="Helical" evidence="5">
    <location>
        <begin position="146"/>
        <end position="168"/>
    </location>
</feature>
<feature type="transmembrane region" description="Helical" evidence="5">
    <location>
        <begin position="114"/>
        <end position="134"/>
    </location>
</feature>
<dbReference type="PANTHER" id="PTHR11785:SF240">
    <property type="entry name" value="LD25378P"/>
    <property type="match status" value="1"/>
</dbReference>
<evidence type="ECO:0008006" key="8">
    <source>
        <dbReference type="Google" id="ProtNLM"/>
    </source>
</evidence>
<evidence type="ECO:0000256" key="1">
    <source>
        <dbReference type="ARBA" id="ARBA00004141"/>
    </source>
</evidence>
<dbReference type="AlphaFoldDB" id="A0AAV2ST91"/>
<dbReference type="GO" id="GO:0016020">
    <property type="term" value="C:membrane"/>
    <property type="evidence" value="ECO:0007669"/>
    <property type="project" value="UniProtKB-SubCell"/>
</dbReference>
<reference evidence="6 7" key="1">
    <citation type="submission" date="2024-05" db="EMBL/GenBank/DDBJ databases">
        <authorList>
            <person name="Wallberg A."/>
        </authorList>
    </citation>
    <scope>NUCLEOTIDE SEQUENCE [LARGE SCALE GENOMIC DNA]</scope>
</reference>
<protein>
    <recommendedName>
        <fullName evidence="8">Amino acid permease</fullName>
    </recommendedName>
</protein>
<dbReference type="InterPro" id="IPR050598">
    <property type="entry name" value="AminoAcid_Transporter"/>
</dbReference>
<comment type="caution">
    <text evidence="6">The sequence shown here is derived from an EMBL/GenBank/DDBJ whole genome shotgun (WGS) entry which is preliminary data.</text>
</comment>
<keyword evidence="4 5" id="KW-0472">Membrane</keyword>
<evidence type="ECO:0000256" key="5">
    <source>
        <dbReference type="SAM" id="Phobius"/>
    </source>
</evidence>
<evidence type="ECO:0000313" key="6">
    <source>
        <dbReference type="EMBL" id="CAL4246589.1"/>
    </source>
</evidence>
<keyword evidence="3 5" id="KW-1133">Transmembrane helix</keyword>
<name>A0AAV2ST91_MEGNR</name>
<feature type="transmembrane region" description="Helical" evidence="5">
    <location>
        <begin position="339"/>
        <end position="362"/>
    </location>
</feature>
<keyword evidence="2 5" id="KW-0812">Transmembrane</keyword>
<evidence type="ECO:0000313" key="7">
    <source>
        <dbReference type="Proteomes" id="UP001497623"/>
    </source>
</evidence>
<dbReference type="Pfam" id="PF13520">
    <property type="entry name" value="AA_permease_2"/>
    <property type="match status" value="1"/>
</dbReference>
<proteinExistence type="predicted"/>
<feature type="transmembrane region" description="Helical" evidence="5">
    <location>
        <begin position="234"/>
        <end position="252"/>
    </location>
</feature>
<dbReference type="Proteomes" id="UP001497623">
    <property type="component" value="Unassembled WGS sequence"/>
</dbReference>
<feature type="non-terminal residue" evidence="6">
    <location>
        <position position="376"/>
    </location>
</feature>
<evidence type="ECO:0000256" key="2">
    <source>
        <dbReference type="ARBA" id="ARBA00022692"/>
    </source>
</evidence>